<dbReference type="eggNOG" id="COG1813">
    <property type="taxonomic scope" value="Bacteria"/>
</dbReference>
<dbReference type="STRING" id="340177.Cag_1798"/>
<protein>
    <submittedName>
        <fullName evidence="2">Transcriptional regulator, XRE family</fullName>
    </submittedName>
</protein>
<dbReference type="KEGG" id="cch:Cag_1798"/>
<organism evidence="2">
    <name type="scientific">Chlorobium chlorochromatii (strain CaD3)</name>
    <dbReference type="NCBI Taxonomy" id="340177"/>
    <lineage>
        <taxon>Bacteria</taxon>
        <taxon>Pseudomonadati</taxon>
        <taxon>Chlorobiota</taxon>
        <taxon>Chlorobiia</taxon>
        <taxon>Chlorobiales</taxon>
        <taxon>Chlorobiaceae</taxon>
        <taxon>Chlorobium/Pelodictyon group</taxon>
        <taxon>Chlorobium</taxon>
    </lineage>
</organism>
<accession>Q3APM6</accession>
<evidence type="ECO:0000313" key="2">
    <source>
        <dbReference type="EMBL" id="ABB29049.1"/>
    </source>
</evidence>
<sequence>MTTTSLLKRTVDKISPVTKKFVKRQGEFAVRVSEIMKSTGMTQRQLAEKLGKKESYVSRILAGWANPTLKTITEFEVAIGHDIIDISVQKKFTYPVVIKNPSWSTDGSQKTIATSSHVCAGNANYDINNDYALVG</sequence>
<dbReference type="SUPFAM" id="SSF47413">
    <property type="entry name" value="lambda repressor-like DNA-binding domains"/>
    <property type="match status" value="1"/>
</dbReference>
<gene>
    <name evidence="2" type="ordered locus">Cag_1798</name>
</gene>
<dbReference type="InterPro" id="IPR001387">
    <property type="entry name" value="Cro/C1-type_HTH"/>
</dbReference>
<dbReference type="AlphaFoldDB" id="Q3APM6"/>
<dbReference type="GO" id="GO:0003677">
    <property type="term" value="F:DNA binding"/>
    <property type="evidence" value="ECO:0007669"/>
    <property type="project" value="InterPro"/>
</dbReference>
<feature type="domain" description="HTH cro/C1-type" evidence="1">
    <location>
        <begin position="32"/>
        <end position="86"/>
    </location>
</feature>
<dbReference type="SMART" id="SM00530">
    <property type="entry name" value="HTH_XRE"/>
    <property type="match status" value="1"/>
</dbReference>
<dbReference type="EMBL" id="CP000108">
    <property type="protein sequence ID" value="ABB29049.1"/>
    <property type="molecule type" value="Genomic_DNA"/>
</dbReference>
<dbReference type="CDD" id="cd00093">
    <property type="entry name" value="HTH_XRE"/>
    <property type="match status" value="1"/>
</dbReference>
<dbReference type="PROSITE" id="PS50943">
    <property type="entry name" value="HTH_CROC1"/>
    <property type="match status" value="1"/>
</dbReference>
<dbReference type="InterPro" id="IPR010982">
    <property type="entry name" value="Lambda_DNA-bd_dom_sf"/>
</dbReference>
<dbReference type="HOGENOM" id="CLU_1882041_0_0_10"/>
<proteinExistence type="predicted"/>
<dbReference type="Gene3D" id="1.10.260.40">
    <property type="entry name" value="lambda repressor-like DNA-binding domains"/>
    <property type="match status" value="1"/>
</dbReference>
<name>Q3APM6_CHLCH</name>
<dbReference type="OrthoDB" id="770730at2"/>
<reference evidence="2" key="1">
    <citation type="submission" date="2005-08" db="EMBL/GenBank/DDBJ databases">
        <title>Complete sequence of Chlorobium chlorochromatii CaD3.</title>
        <authorList>
            <person name="Copeland A."/>
            <person name="Lucas S."/>
            <person name="Lapidus A."/>
            <person name="Barry K."/>
            <person name="Detter J.C."/>
            <person name="Glavina T."/>
            <person name="Hammon N."/>
            <person name="Israni S."/>
            <person name="Pitluck S."/>
            <person name="Bryant D."/>
            <person name="Schmutz J."/>
            <person name="Larimer F."/>
            <person name="Land M."/>
            <person name="Kyrpides N."/>
            <person name="Ivanova N."/>
            <person name="Richardson P."/>
        </authorList>
    </citation>
    <scope>NUCLEOTIDE SEQUENCE [LARGE SCALE GENOMIC DNA]</scope>
    <source>
        <strain evidence="2">CaD3</strain>
    </source>
</reference>
<dbReference type="Pfam" id="PF01381">
    <property type="entry name" value="HTH_3"/>
    <property type="match status" value="1"/>
</dbReference>
<evidence type="ECO:0000259" key="1">
    <source>
        <dbReference type="PROSITE" id="PS50943"/>
    </source>
</evidence>